<comment type="subcellular location">
    <subcellularLocation>
        <location evidence="1">Cytoplasm</location>
    </subcellularLocation>
</comment>
<evidence type="ECO:0000256" key="7">
    <source>
        <dbReference type="ARBA" id="ARBA00023186"/>
    </source>
</evidence>
<dbReference type="SUPFAM" id="SSF52029">
    <property type="entry name" value="GroEL apical domain-like"/>
    <property type="match status" value="1"/>
</dbReference>
<evidence type="ECO:0000313" key="14">
    <source>
        <dbReference type="EMBL" id="CAI9174444.1"/>
    </source>
</evidence>
<dbReference type="InterPro" id="IPR027409">
    <property type="entry name" value="GroEL-like_apical_dom_sf"/>
</dbReference>
<gene>
    <name evidence="14" type="ORF">MRATA1EN1_LOCUS23406</name>
</gene>
<evidence type="ECO:0000256" key="12">
    <source>
        <dbReference type="SAM" id="Coils"/>
    </source>
</evidence>
<feature type="compositionally biased region" description="Basic and acidic residues" evidence="13">
    <location>
        <begin position="1164"/>
        <end position="1174"/>
    </location>
</feature>
<dbReference type="InterPro" id="IPR002194">
    <property type="entry name" value="Chaperonin_TCP-1_CS"/>
</dbReference>
<evidence type="ECO:0000256" key="10">
    <source>
        <dbReference type="RuleBase" id="RU004187"/>
    </source>
</evidence>
<dbReference type="InterPro" id="IPR054827">
    <property type="entry name" value="thermosome_alpha"/>
</dbReference>
<keyword evidence="7 10" id="KW-0143">Chaperone</keyword>
<dbReference type="PROSITE" id="PS00750">
    <property type="entry name" value="TCP1_1"/>
    <property type="match status" value="1"/>
</dbReference>
<feature type="coiled-coil region" evidence="12">
    <location>
        <begin position="672"/>
        <end position="701"/>
    </location>
</feature>
<dbReference type="InterPro" id="IPR053374">
    <property type="entry name" value="TCP-1_chaperonin"/>
</dbReference>
<dbReference type="Pfam" id="PF00118">
    <property type="entry name" value="Cpn60_TCP1"/>
    <property type="match status" value="1"/>
</dbReference>
<evidence type="ECO:0000256" key="11">
    <source>
        <dbReference type="RuleBase" id="RU004192"/>
    </source>
</evidence>
<dbReference type="PANTHER" id="PTHR11353">
    <property type="entry name" value="CHAPERONIN"/>
    <property type="match status" value="1"/>
</dbReference>
<dbReference type="SUPFAM" id="SSF48592">
    <property type="entry name" value="GroEL equatorial domain-like"/>
    <property type="match status" value="1"/>
</dbReference>
<dbReference type="Proteomes" id="UP001176941">
    <property type="component" value="Chromosome 4"/>
</dbReference>
<dbReference type="NCBIfam" id="NF041082">
    <property type="entry name" value="thermosome_alpha"/>
    <property type="match status" value="1"/>
</dbReference>
<sequence>MPENVAPRTGPPAGAVGAAGAAGAAGGRGKSAYQDRDKPAQIRFSNISAAKAVADAIRTSLGPKGMDKMIQDGKGDVTITNDGATILKQMQVLHPAARMLVELSKAQDIEAGDGTTSVVIIAGSLLDSCTKLLQKGIHPTIISESFQKALEKGIEILTDMSRPVELSDRETLLNSAATSLNSKVVSQYSSLLSPMSVDAVMKVIDPATATSVDLRDIKIVKKLGGTIDDCELVEGLVLTQKVANSGITRVEKAKIGLIQFCLSAPKTDMDNQIVVSDYVQMDRVLREERAYILNLVKQIKKTGCNVLLIQKSILRDALSDLALHFLNKMKIMVVKDIEREDIEFICKTIGTKPVAHVDQFTADMLGSAELAEEVSLNGSGKLIKITGCASPGKTVTIVVRGSNKLVIEEAERSIHDALCVIRCLVKKRALIAGGGAPEIELALRLTEYSRTLSGMESYCIRAFADAMEVIPSTLAENAGLNPISTVTELRNRHAQGEKTTGINVRKGGISNILEELVVQPLLVSVSALTLATETVRSILKIDDVVRPYTGARCSEKASFEAPKRRLEMRLVCGYCWAFTPSDLHHYKAEESKQQMSSLVTGVLVTTTLSKERSGACGHAGFPAPGQRGRSGLGGAVTAAMHRAAKLAASSLQTPVNPNTGARVAQYERRDPLNSLSAAAAAAMEEEEEEEEKEAAARLARAPADFNTSMSRVNEQKHISREDSVDFSDIYHSNEEYFRKLEELKAAHIETMAKLEKLYQNKLNLKEIQPAVTREETASVSSRSVSENSYHPVSLMTSISEPDLSQSSSLIVSSSEEELPNLEKKYSEKSSMMTYAKELINNMWTNFSVEDYIQFEDVNLPALEKQRKKPKEWVPRITVPEPFQMTVREQKKKEENMKSKSDIEMVHKLLKKQEEESECKKKFRANPVPAFVFLPLYHDIVKQNEVRRKAMKERNKEALLASQKPFKFIAREEQKQAVREKQLKDFFKSKKKINRFKARPIPRSTYGSTLNDKLTEEALYKNIRAQQRTQDFLQSPSPLPYSPPRRSFATRKSRGPEQAEKSKYKHRVRRQPADSEGLPERYQKHHSEQKCPKFLTVCEPSDLQAASHSSTKREKILADIEADEENLKETRWPYLSPRLKSPVRDTNTKPAPCSCNPPTPTVSSRGREQATRRSLEEKKMLEEERHRILTKQKQRMKELQKLLTIRAKAYDSHESLAQMSKSRIKALRKSEKERMREYRRELEEREEKLKNRPLLFERVAQKNARMAAEKHYSNTLKALGISDEFVSKKGRSGKIFEYFSNQEMKNFTEDKESFNEEEKIEERENGEENYLTDTNSQDSCKETDEVNEENGEEKCVEE</sequence>
<comment type="similarity">
    <text evidence="2 10">Belongs to the TCP-1 chaperonin family.</text>
</comment>
<feature type="region of interest" description="Disordered" evidence="13">
    <location>
        <begin position="1137"/>
        <end position="1174"/>
    </location>
</feature>
<dbReference type="PROSITE" id="PS00995">
    <property type="entry name" value="TCP1_3"/>
    <property type="match status" value="1"/>
</dbReference>
<keyword evidence="4" id="KW-0963">Cytoplasm</keyword>
<evidence type="ECO:0000256" key="3">
    <source>
        <dbReference type="ARBA" id="ARBA00016107"/>
    </source>
</evidence>
<keyword evidence="12" id="KW-0175">Coiled coil</keyword>
<name>A0ABN8ZL21_RANTA</name>
<dbReference type="Pfam" id="PF10595">
    <property type="entry name" value="FAM161A_B"/>
    <property type="match status" value="1"/>
</dbReference>
<dbReference type="InterPro" id="IPR017998">
    <property type="entry name" value="Chaperone_TCP-1"/>
</dbReference>
<dbReference type="Gene3D" id="3.30.260.10">
    <property type="entry name" value="TCP-1-like chaperonin intermediate domain"/>
    <property type="match status" value="1"/>
</dbReference>
<dbReference type="InterPro" id="IPR027413">
    <property type="entry name" value="GROEL-like_equatorial_sf"/>
</dbReference>
<evidence type="ECO:0000256" key="13">
    <source>
        <dbReference type="SAM" id="MobiDB-lite"/>
    </source>
</evidence>
<keyword evidence="6 10" id="KW-0067">ATP-binding</keyword>
<dbReference type="PROSITE" id="PS00751">
    <property type="entry name" value="TCP1_2"/>
    <property type="match status" value="1"/>
</dbReference>
<proteinExistence type="inferred from homology"/>
<dbReference type="InterPro" id="IPR027410">
    <property type="entry name" value="TCP-1-like_intermed_sf"/>
</dbReference>
<feature type="compositionally biased region" description="Low complexity" evidence="13">
    <location>
        <begin position="1"/>
        <end position="22"/>
    </location>
</feature>
<evidence type="ECO:0000256" key="5">
    <source>
        <dbReference type="ARBA" id="ARBA00022741"/>
    </source>
</evidence>
<evidence type="ECO:0000256" key="1">
    <source>
        <dbReference type="ARBA" id="ARBA00004496"/>
    </source>
</evidence>
<comment type="subunit">
    <text evidence="9">Component of the chaperonin-containing T-complex (TRiC), a hexadecamer composed of two identical back-to-back stacked rings enclosing a protein folding chamber. Each ring is made up of eight different subunits: TCP1/CCT1, CCT2, CCT3, CCT4, CCT5, CCT6A/CCT6, CCT7, CCT8. Interacts with PACRG. Interacts with DNAAF4. Interacts with DLEC1.</text>
</comment>
<feature type="region of interest" description="Disordered" evidence="13">
    <location>
        <begin position="1"/>
        <end position="36"/>
    </location>
</feature>
<dbReference type="NCBIfam" id="NF041083">
    <property type="entry name" value="thermosome_beta"/>
    <property type="match status" value="1"/>
</dbReference>
<protein>
    <recommendedName>
        <fullName evidence="3 11">T-complex protein 1 subunit delta</fullName>
    </recommendedName>
</protein>
<dbReference type="SUPFAM" id="SSF54849">
    <property type="entry name" value="GroEL-intermediate domain like"/>
    <property type="match status" value="1"/>
</dbReference>
<feature type="compositionally biased region" description="Basic and acidic residues" evidence="13">
    <location>
        <begin position="1306"/>
        <end position="1322"/>
    </location>
</feature>
<evidence type="ECO:0000256" key="9">
    <source>
        <dbReference type="ARBA" id="ARBA00093522"/>
    </source>
</evidence>
<organism evidence="14 15">
    <name type="scientific">Rangifer tarandus platyrhynchus</name>
    <name type="common">Svalbard reindeer</name>
    <dbReference type="NCBI Taxonomy" id="3082113"/>
    <lineage>
        <taxon>Eukaryota</taxon>
        <taxon>Metazoa</taxon>
        <taxon>Chordata</taxon>
        <taxon>Craniata</taxon>
        <taxon>Vertebrata</taxon>
        <taxon>Euteleostomi</taxon>
        <taxon>Mammalia</taxon>
        <taxon>Eutheria</taxon>
        <taxon>Laurasiatheria</taxon>
        <taxon>Artiodactyla</taxon>
        <taxon>Ruminantia</taxon>
        <taxon>Pecora</taxon>
        <taxon>Cervidae</taxon>
        <taxon>Odocoileinae</taxon>
        <taxon>Rangifer</taxon>
    </lineage>
</organism>
<dbReference type="Gene3D" id="3.50.7.10">
    <property type="entry name" value="GroEL"/>
    <property type="match status" value="1"/>
</dbReference>
<feature type="coiled-coil region" evidence="12">
    <location>
        <begin position="1220"/>
        <end position="1251"/>
    </location>
</feature>
<evidence type="ECO:0000313" key="15">
    <source>
        <dbReference type="Proteomes" id="UP001176941"/>
    </source>
</evidence>
<dbReference type="InterPro" id="IPR012717">
    <property type="entry name" value="Chap_CCT_delta"/>
</dbReference>
<evidence type="ECO:0000256" key="2">
    <source>
        <dbReference type="ARBA" id="ARBA00008020"/>
    </source>
</evidence>
<dbReference type="PRINTS" id="PR00304">
    <property type="entry name" value="TCOMPLEXTCP1"/>
</dbReference>
<dbReference type="EMBL" id="OX459940">
    <property type="protein sequence ID" value="CAI9174444.1"/>
    <property type="molecule type" value="Genomic_DNA"/>
</dbReference>
<evidence type="ECO:0000256" key="8">
    <source>
        <dbReference type="ARBA" id="ARBA00049360"/>
    </source>
</evidence>
<feature type="region of interest" description="Disordered" evidence="13">
    <location>
        <begin position="1306"/>
        <end position="1357"/>
    </location>
</feature>
<reference evidence="14" key="1">
    <citation type="submission" date="2023-04" db="EMBL/GenBank/DDBJ databases">
        <authorList>
            <consortium name="ELIXIR-Norway"/>
        </authorList>
    </citation>
    <scope>NUCLEOTIDE SEQUENCE [LARGE SCALE GENOMIC DNA]</scope>
</reference>
<evidence type="ECO:0000256" key="4">
    <source>
        <dbReference type="ARBA" id="ARBA00022490"/>
    </source>
</evidence>
<keyword evidence="5 10" id="KW-0547">Nucleotide-binding</keyword>
<keyword evidence="15" id="KW-1185">Reference proteome</keyword>
<dbReference type="CDD" id="cd03338">
    <property type="entry name" value="TCP1_delta"/>
    <property type="match status" value="1"/>
</dbReference>
<dbReference type="InterPro" id="IPR002423">
    <property type="entry name" value="Cpn60/GroEL/TCP-1"/>
</dbReference>
<feature type="region of interest" description="Disordered" evidence="13">
    <location>
        <begin position="1026"/>
        <end position="1085"/>
    </location>
</feature>
<dbReference type="InterPro" id="IPR019579">
    <property type="entry name" value="FAM161A/B"/>
</dbReference>
<comment type="catalytic activity">
    <reaction evidence="8">
        <text>ATP + H2O = ADP + phosphate + H(+)</text>
        <dbReference type="Rhea" id="RHEA:13065"/>
        <dbReference type="ChEBI" id="CHEBI:15377"/>
        <dbReference type="ChEBI" id="CHEBI:15378"/>
        <dbReference type="ChEBI" id="CHEBI:30616"/>
        <dbReference type="ChEBI" id="CHEBI:43474"/>
        <dbReference type="ChEBI" id="CHEBI:456216"/>
    </reaction>
</comment>
<dbReference type="Gene3D" id="1.10.560.10">
    <property type="entry name" value="GroEL-like equatorial domain"/>
    <property type="match status" value="1"/>
</dbReference>
<dbReference type="NCBIfam" id="TIGR02342">
    <property type="entry name" value="chap_CCT_delta"/>
    <property type="match status" value="1"/>
</dbReference>
<evidence type="ECO:0000256" key="6">
    <source>
        <dbReference type="ARBA" id="ARBA00022840"/>
    </source>
</evidence>
<accession>A0ABN8ZL21</accession>